<dbReference type="Gene3D" id="2.170.130.10">
    <property type="entry name" value="TonB-dependent receptor, plug domain"/>
    <property type="match status" value="1"/>
</dbReference>
<name>W4V175_9BACE</name>
<dbReference type="InterPro" id="IPR008969">
    <property type="entry name" value="CarboxyPept-like_regulatory"/>
</dbReference>
<protein>
    <submittedName>
        <fullName evidence="4">TonB-dependent receptor</fullName>
    </submittedName>
</protein>
<evidence type="ECO:0000313" key="5">
    <source>
        <dbReference type="Proteomes" id="UP000019131"/>
    </source>
</evidence>
<feature type="transmembrane region" description="Helical" evidence="2">
    <location>
        <begin position="12"/>
        <end position="32"/>
    </location>
</feature>
<dbReference type="PROSITE" id="PS52016">
    <property type="entry name" value="TONB_DEPENDENT_REC_3"/>
    <property type="match status" value="1"/>
</dbReference>
<dbReference type="AlphaFoldDB" id="W4V175"/>
<sequence length="217" mass="23450">MKKQKIFSKVGLSRVLFTFIISMVLMMNASYMSAQSSKVTVTGVVEDARGDVIGASVLEKGVPSNGVITDLDGNFSLEVNPNATLVVSFVGYKTEEIPLKGKRSVKVVLQEDSELLEEVVVVGYGTMRKKDLTGSVVQINPSKIADQNPASVQDILRGTPGLQIGYDSSAKGSDASILLRGQNSLGTSASLLLCSTEWHLMENFRKSIRMISVRSIF</sequence>
<keyword evidence="1" id="KW-1134">Transmembrane beta strand</keyword>
<organism evidence="4 5">
    <name type="scientific">Bacteroides reticulotermitis JCM 10512</name>
    <dbReference type="NCBI Taxonomy" id="1445607"/>
    <lineage>
        <taxon>Bacteria</taxon>
        <taxon>Pseudomonadati</taxon>
        <taxon>Bacteroidota</taxon>
        <taxon>Bacteroidia</taxon>
        <taxon>Bacteroidales</taxon>
        <taxon>Bacteroidaceae</taxon>
        <taxon>Bacteroides</taxon>
    </lineage>
</organism>
<dbReference type="Proteomes" id="UP000019131">
    <property type="component" value="Unassembled WGS sequence"/>
</dbReference>
<dbReference type="SUPFAM" id="SSF56935">
    <property type="entry name" value="Porins"/>
    <property type="match status" value="1"/>
</dbReference>
<keyword evidence="1 2" id="KW-0472">Membrane</keyword>
<keyword evidence="5" id="KW-1185">Reference proteome</keyword>
<comment type="caution">
    <text evidence="4">The sequence shown here is derived from an EMBL/GenBank/DDBJ whole genome shotgun (WGS) entry which is preliminary data.</text>
</comment>
<dbReference type="SUPFAM" id="SSF49464">
    <property type="entry name" value="Carboxypeptidase regulatory domain-like"/>
    <property type="match status" value="1"/>
</dbReference>
<keyword evidence="1" id="KW-0998">Cell outer membrane</keyword>
<evidence type="ECO:0000256" key="1">
    <source>
        <dbReference type="PROSITE-ProRule" id="PRU01360"/>
    </source>
</evidence>
<dbReference type="Pfam" id="PF13715">
    <property type="entry name" value="CarbopepD_reg_2"/>
    <property type="match status" value="1"/>
</dbReference>
<dbReference type="GO" id="GO:0009279">
    <property type="term" value="C:cell outer membrane"/>
    <property type="evidence" value="ECO:0007669"/>
    <property type="project" value="UniProtKB-SubCell"/>
</dbReference>
<feature type="domain" description="TonB-dependent receptor plug" evidence="3">
    <location>
        <begin position="129"/>
        <end position="187"/>
    </location>
</feature>
<dbReference type="EMBL" id="BAIV01000054">
    <property type="protein sequence ID" value="GAE86548.1"/>
    <property type="molecule type" value="Genomic_DNA"/>
</dbReference>
<dbReference type="Pfam" id="PF07715">
    <property type="entry name" value="Plug"/>
    <property type="match status" value="1"/>
</dbReference>
<keyword evidence="2" id="KW-1133">Transmembrane helix</keyword>
<reference evidence="4 5" key="1">
    <citation type="journal article" date="2014" name="Genome Announc.">
        <title>Draft Genome Sequence of Bacteroides reticulotermitis Strain JCM 10512T, Isolated from the Gut of a Termite.</title>
        <authorList>
            <person name="Yuki M."/>
            <person name="Oshima K."/>
            <person name="Suda W."/>
            <person name="Sakamoto M."/>
            <person name="Iida T."/>
            <person name="Hattori M."/>
            <person name="Ohkuma M."/>
        </authorList>
    </citation>
    <scope>NUCLEOTIDE SEQUENCE [LARGE SCALE GENOMIC DNA]</scope>
    <source>
        <strain evidence="4 5">JCM 10512</strain>
    </source>
</reference>
<dbReference type="InterPro" id="IPR039426">
    <property type="entry name" value="TonB-dep_rcpt-like"/>
</dbReference>
<dbReference type="InterPro" id="IPR012910">
    <property type="entry name" value="Plug_dom"/>
</dbReference>
<comment type="similarity">
    <text evidence="1">Belongs to the TonB-dependent receptor family.</text>
</comment>
<keyword evidence="1" id="KW-0813">Transport</keyword>
<dbReference type="FunFam" id="2.60.40.1120:FF:000003">
    <property type="entry name" value="Outer membrane protein Omp121"/>
    <property type="match status" value="1"/>
</dbReference>
<dbReference type="InterPro" id="IPR037066">
    <property type="entry name" value="Plug_dom_sf"/>
</dbReference>
<keyword evidence="4" id="KW-0675">Receptor</keyword>
<accession>W4V175</accession>
<evidence type="ECO:0000259" key="3">
    <source>
        <dbReference type="Pfam" id="PF07715"/>
    </source>
</evidence>
<evidence type="ECO:0000256" key="2">
    <source>
        <dbReference type="SAM" id="Phobius"/>
    </source>
</evidence>
<dbReference type="STRING" id="1445607.JCM10512_5069"/>
<gene>
    <name evidence="4" type="ORF">JCM10512_5069</name>
</gene>
<proteinExistence type="inferred from homology"/>
<comment type="subcellular location">
    <subcellularLocation>
        <location evidence="1">Cell outer membrane</location>
        <topology evidence="1">Multi-pass membrane protein</topology>
    </subcellularLocation>
</comment>
<keyword evidence="1 2" id="KW-0812">Transmembrane</keyword>
<evidence type="ECO:0000313" key="4">
    <source>
        <dbReference type="EMBL" id="GAE86548.1"/>
    </source>
</evidence>